<keyword evidence="1 3" id="KW-0963">Cytoplasm</keyword>
<dbReference type="SUPFAM" id="SSF75169">
    <property type="entry name" value="DsrEFH-like"/>
    <property type="match status" value="1"/>
</dbReference>
<dbReference type="PANTHER" id="PTHR37526">
    <property type="entry name" value="PROTEIN TUSB"/>
    <property type="match status" value="1"/>
</dbReference>
<dbReference type="InterPro" id="IPR023526">
    <property type="entry name" value="Sulphur_relay_TusB"/>
</dbReference>
<dbReference type="AlphaFoldDB" id="A0A6L2ZLC3"/>
<dbReference type="Pfam" id="PF04077">
    <property type="entry name" value="DsrH"/>
    <property type="match status" value="1"/>
</dbReference>
<dbReference type="EMBL" id="BLXO01000001">
    <property type="protein sequence ID" value="GFN45115.1"/>
    <property type="molecule type" value="Genomic_DNA"/>
</dbReference>
<evidence type="ECO:0000256" key="1">
    <source>
        <dbReference type="ARBA" id="ARBA00022490"/>
    </source>
</evidence>
<comment type="subcellular location">
    <subcellularLocation>
        <location evidence="3">Cytoplasm</location>
    </subcellularLocation>
</comment>
<protein>
    <recommendedName>
        <fullName evidence="3">Protein TusB</fullName>
    </recommendedName>
    <alternativeName>
        <fullName evidence="3">tRNA 2-thiouridine synthesizing protein B</fullName>
    </alternativeName>
</protein>
<keyword evidence="2 3" id="KW-0819">tRNA processing</keyword>
<dbReference type="Gene3D" id="3.40.1260.10">
    <property type="entry name" value="DsrEFH-like"/>
    <property type="match status" value="1"/>
</dbReference>
<accession>A0A6L2ZLC3</accession>
<dbReference type="GO" id="GO:1990228">
    <property type="term" value="C:sulfurtransferase complex"/>
    <property type="evidence" value="ECO:0007669"/>
    <property type="project" value="TreeGrafter"/>
</dbReference>
<name>A0A6L2ZLC3_9ENTR</name>
<evidence type="ECO:0000256" key="2">
    <source>
        <dbReference type="ARBA" id="ARBA00022694"/>
    </source>
</evidence>
<comment type="caution">
    <text evidence="4">The sequence shown here is derived from an EMBL/GenBank/DDBJ whole genome shotgun (WGS) entry which is preliminary data.</text>
</comment>
<dbReference type="InterPro" id="IPR007215">
    <property type="entry name" value="Sulphur_relay_TusB/DsrH"/>
</dbReference>
<dbReference type="HAMAP" id="MF_01564">
    <property type="entry name" value="Thiourid_synth_B"/>
    <property type="match status" value="1"/>
</dbReference>
<dbReference type="GO" id="GO:0002143">
    <property type="term" value="P:tRNA wobble position uridine thiolation"/>
    <property type="evidence" value="ECO:0007669"/>
    <property type="project" value="InterPro"/>
</dbReference>
<sequence length="142" mass="16161">MNFELRQGGKGDRPMSVDILRDSASTRSQHRRNLKGEGYNQGIWDINMLYTVSRSPYQSDLSYLLALVTPKDDILFLQDGVTAVIKDSEIFNNLLSQSKNLFVLKDDLSARGLNEKISEIVTVIDYAGFVDLTVKHHQHFAW</sequence>
<evidence type="ECO:0000313" key="5">
    <source>
        <dbReference type="Proteomes" id="UP000504714"/>
    </source>
</evidence>
<reference evidence="4 5" key="1">
    <citation type="submission" date="2020-06" db="EMBL/GenBank/DDBJ databases">
        <title>The genome sequence of Candidatus Regiella insecticola strain Tut.</title>
        <authorList>
            <person name="Nikoh N."/>
            <person name="Tsuchida T."/>
            <person name="Koga R."/>
            <person name="Oshima K."/>
            <person name="Hattori M."/>
            <person name="Fukatsu T."/>
        </authorList>
    </citation>
    <scope>NUCLEOTIDE SEQUENCE [LARGE SCALE GENOMIC DNA]</scope>
    <source>
        <strain evidence="4 5">Tut</strain>
    </source>
</reference>
<comment type="function">
    <text evidence="3">Part of a sulfur-relay system required for 2-thiolation of 5-methylaminomethyl-2-thiouridine (mnm(5)s(2)U) at tRNA wobble positions.</text>
</comment>
<proteinExistence type="inferred from homology"/>
<comment type="similarity">
    <text evidence="3">Belongs to the DsrH/TusB family.</text>
</comment>
<dbReference type="NCBIfam" id="TIGR03011">
    <property type="entry name" value="sulf_tusB_dsrH"/>
    <property type="match status" value="1"/>
</dbReference>
<organism evidence="4 5">
    <name type="scientific">Candidatus Regiella insecticola</name>
    <dbReference type="NCBI Taxonomy" id="138073"/>
    <lineage>
        <taxon>Bacteria</taxon>
        <taxon>Pseudomonadati</taxon>
        <taxon>Pseudomonadota</taxon>
        <taxon>Gammaproteobacteria</taxon>
        <taxon>Enterobacterales</taxon>
        <taxon>Enterobacteriaceae</taxon>
        <taxon>aphid secondary symbionts</taxon>
        <taxon>Candidatus Regiella</taxon>
    </lineage>
</organism>
<evidence type="ECO:0000313" key="4">
    <source>
        <dbReference type="EMBL" id="GFN45115.1"/>
    </source>
</evidence>
<dbReference type="Proteomes" id="UP000504714">
    <property type="component" value="Unassembled WGS sequence"/>
</dbReference>
<evidence type="ECO:0000256" key="3">
    <source>
        <dbReference type="HAMAP-Rule" id="MF_01564"/>
    </source>
</evidence>
<comment type="subunit">
    <text evidence="3">Heterohexamer, formed by a dimer of trimers. The hexameric TusBCD complex contains 2 copies each of TusB, TusC and TusD. The TusBCD complex interacts with TusE.</text>
</comment>
<dbReference type="InterPro" id="IPR027396">
    <property type="entry name" value="DsrEFH-like"/>
</dbReference>
<dbReference type="NCBIfam" id="NF010035">
    <property type="entry name" value="PRK13510.1"/>
    <property type="match status" value="1"/>
</dbReference>
<gene>
    <name evidence="3 4" type="primary">tusB</name>
    <name evidence="4" type="ORF">RINTU1_01060</name>
</gene>
<dbReference type="PANTHER" id="PTHR37526:SF1">
    <property type="entry name" value="PROTEIN TUSB"/>
    <property type="match status" value="1"/>
</dbReference>